<evidence type="ECO:0000259" key="9">
    <source>
        <dbReference type="PROSITE" id="PS50126"/>
    </source>
</evidence>
<keyword evidence="6 8" id="KW-0269">Exonuclease</keyword>
<dbReference type="InterPro" id="IPR040476">
    <property type="entry name" value="CSD2"/>
</dbReference>
<dbReference type="GO" id="GO:0005829">
    <property type="term" value="C:cytosol"/>
    <property type="evidence" value="ECO:0007669"/>
    <property type="project" value="TreeGrafter"/>
</dbReference>
<dbReference type="Pfam" id="PF17876">
    <property type="entry name" value="CSD2"/>
    <property type="match status" value="1"/>
</dbReference>
<proteinExistence type="inferred from homology"/>
<evidence type="ECO:0000256" key="5">
    <source>
        <dbReference type="ARBA" id="ARBA00022801"/>
    </source>
</evidence>
<dbReference type="Pfam" id="PF00773">
    <property type="entry name" value="RNB"/>
    <property type="match status" value="1"/>
</dbReference>
<dbReference type="EMBL" id="JACXWD010000059">
    <property type="protein sequence ID" value="MBD3869097.1"/>
    <property type="molecule type" value="Genomic_DNA"/>
</dbReference>
<dbReference type="GO" id="GO:0008859">
    <property type="term" value="F:exoribonuclease II activity"/>
    <property type="evidence" value="ECO:0007669"/>
    <property type="project" value="UniProtKB-UniRule"/>
</dbReference>
<comment type="function">
    <text evidence="8">3'-5' exoribonuclease that releases 5'-nucleoside monophosphates and is involved in maturation of structured RNAs.</text>
</comment>
<dbReference type="SUPFAM" id="SSF50249">
    <property type="entry name" value="Nucleic acid-binding proteins"/>
    <property type="match status" value="4"/>
</dbReference>
<evidence type="ECO:0000256" key="3">
    <source>
        <dbReference type="ARBA" id="ARBA00022490"/>
    </source>
</evidence>
<dbReference type="PANTHER" id="PTHR23355">
    <property type="entry name" value="RIBONUCLEASE"/>
    <property type="match status" value="1"/>
</dbReference>
<dbReference type="SMART" id="SM00955">
    <property type="entry name" value="RNB"/>
    <property type="match status" value="1"/>
</dbReference>
<dbReference type="InterPro" id="IPR013223">
    <property type="entry name" value="RNase_B_OB_dom"/>
</dbReference>
<dbReference type="GO" id="GO:0006402">
    <property type="term" value="P:mRNA catabolic process"/>
    <property type="evidence" value="ECO:0007669"/>
    <property type="project" value="TreeGrafter"/>
</dbReference>
<evidence type="ECO:0000256" key="8">
    <source>
        <dbReference type="HAMAP-Rule" id="MF_01895"/>
    </source>
</evidence>
<dbReference type="SMART" id="SM00357">
    <property type="entry name" value="CSP"/>
    <property type="match status" value="1"/>
</dbReference>
<dbReference type="PROSITE" id="PS50126">
    <property type="entry name" value="S1"/>
    <property type="match status" value="1"/>
</dbReference>
<evidence type="ECO:0000256" key="2">
    <source>
        <dbReference type="ARBA" id="ARBA00004496"/>
    </source>
</evidence>
<dbReference type="InterPro" id="IPR003029">
    <property type="entry name" value="S1_domain"/>
</dbReference>
<evidence type="ECO:0000256" key="7">
    <source>
        <dbReference type="ARBA" id="ARBA00022884"/>
    </source>
</evidence>
<reference evidence="10 11" key="1">
    <citation type="submission" date="2020-08" db="EMBL/GenBank/DDBJ databases">
        <title>Acidobacteriota in marine sediments use diverse sulfur dissimilation pathways.</title>
        <authorList>
            <person name="Wasmund K."/>
        </authorList>
    </citation>
    <scope>NUCLEOTIDE SEQUENCE [LARGE SCALE GENOMIC DNA]</scope>
    <source>
        <strain evidence="10">MAG AM4</strain>
    </source>
</reference>
<dbReference type="Proteomes" id="UP000648239">
    <property type="component" value="Unassembled WGS sequence"/>
</dbReference>
<dbReference type="AlphaFoldDB" id="A0A8J6XV75"/>
<comment type="similarity">
    <text evidence="8">Belongs to the RNR ribonuclease family. RNase R subfamily.</text>
</comment>
<keyword evidence="4 8" id="KW-0540">Nuclease</keyword>
<name>A0A8J6XV75_9BACT</name>
<evidence type="ECO:0000256" key="1">
    <source>
        <dbReference type="ARBA" id="ARBA00001849"/>
    </source>
</evidence>
<dbReference type="GO" id="GO:0003723">
    <property type="term" value="F:RNA binding"/>
    <property type="evidence" value="ECO:0007669"/>
    <property type="project" value="UniProtKB-UniRule"/>
</dbReference>
<evidence type="ECO:0000256" key="4">
    <source>
        <dbReference type="ARBA" id="ARBA00022722"/>
    </source>
</evidence>
<keyword evidence="7 8" id="KW-0694">RNA-binding</keyword>
<dbReference type="InterPro" id="IPR050180">
    <property type="entry name" value="RNR_Ribonuclease"/>
</dbReference>
<dbReference type="HAMAP" id="MF_01895">
    <property type="entry name" value="RNase_R"/>
    <property type="match status" value="1"/>
</dbReference>
<dbReference type="EC" id="3.1.13.1" evidence="8"/>
<dbReference type="Gene3D" id="2.40.50.140">
    <property type="entry name" value="Nucleic acid-binding proteins"/>
    <property type="match status" value="2"/>
</dbReference>
<keyword evidence="5 8" id="KW-0378">Hydrolase</keyword>
<comment type="caution">
    <text evidence="10">The sequence shown here is derived from an EMBL/GenBank/DDBJ whole genome shotgun (WGS) entry which is preliminary data.</text>
</comment>
<dbReference type="NCBIfam" id="TIGR02063">
    <property type="entry name" value="RNase_R"/>
    <property type="match status" value="1"/>
</dbReference>
<dbReference type="InterPro" id="IPR004476">
    <property type="entry name" value="RNase_II/RNase_R"/>
</dbReference>
<sequence length="701" mass="77965">MSKPTLEEQILAFVESDGYEPAAQRHLFHALNIPNDDRPAARRVIRAMIEEGRLMKLSRGRLTAPARPNLLEGLLKRHPRGFGFVVAEDGGEDVFIPPPFIGSRITGDRVEAEVTRETEGGRREGRIVRTIQGRSREVLGVYRKRGKSGVVQPFDHSLGDAIEVTATPRSRPADGQVVVVKLRRPGKGRSPAEGEIIERLGHLDNPSTDTEIVIRRFGLADGFPAAILEEAGRLPSEISTKEAGHRERFDDPAPVTIDGETARDFDDAIAVSRIKGGGFRLWVHIADVAHFVTPGSPLDREARERGTSVYFPDKVLPMFPERLSNDLCSLRPDVDRLVQTAVIDLGPKGDVKKVRFADGVIHSAARLTYIQVAELLEGASAVKGIPVEVVPMLKTAGELREVLERRRHARGSVDFDLPEPHILMDIEGVMTGITVTPRNEAHRLIEEFMLLANEVVAGHLEKIEWPCMYRIHEKPKPEKLDTLASFVKQFGLELKLPKGEVTPGAIGDLLEQVEGKPEHNLISQVALRSMRQARYHPKNDGHFGLGAPVYCHFTSPIRRYPDLVVHRLLRASRNDRKRIPEWAADLEPVATSSSELERNAEAAERDLLLRKKLAFIEGQIGERLWGIITGVVPFGVFIQLEDSLAEGLLRLGGDDRERFAFDADHLTLTGSKTGKRFRLGDRLEVVVAAVDPVLQRVDFEL</sequence>
<dbReference type="InterPro" id="IPR011129">
    <property type="entry name" value="CSD"/>
</dbReference>
<comment type="catalytic activity">
    <reaction evidence="1 8">
        <text>Exonucleolytic cleavage in the 3'- to 5'-direction to yield nucleoside 5'-phosphates.</text>
        <dbReference type="EC" id="3.1.13.1"/>
    </reaction>
</comment>
<dbReference type="InterPro" id="IPR012340">
    <property type="entry name" value="NA-bd_OB-fold"/>
</dbReference>
<dbReference type="Pfam" id="PF08206">
    <property type="entry name" value="OB_RNB"/>
    <property type="match status" value="1"/>
</dbReference>
<dbReference type="InterPro" id="IPR001900">
    <property type="entry name" value="RNase_II/R"/>
</dbReference>
<gene>
    <name evidence="8 10" type="primary">rnr</name>
    <name evidence="10" type="ORF">IFK94_13325</name>
</gene>
<dbReference type="SMART" id="SM00316">
    <property type="entry name" value="S1"/>
    <property type="match status" value="1"/>
</dbReference>
<accession>A0A8J6XV75</accession>
<comment type="subcellular location">
    <subcellularLocation>
        <location evidence="2 8">Cytoplasm</location>
    </subcellularLocation>
</comment>
<organism evidence="10 11">
    <name type="scientific">Candidatus Polarisedimenticola svalbardensis</name>
    <dbReference type="NCBI Taxonomy" id="2886004"/>
    <lineage>
        <taxon>Bacteria</taxon>
        <taxon>Pseudomonadati</taxon>
        <taxon>Acidobacteriota</taxon>
        <taxon>Candidatus Polarisedimenticolia</taxon>
        <taxon>Candidatus Polarisedimenticolales</taxon>
        <taxon>Candidatus Polarisedimenticolaceae</taxon>
        <taxon>Candidatus Polarisedimenticola</taxon>
    </lineage>
</organism>
<evidence type="ECO:0000313" key="10">
    <source>
        <dbReference type="EMBL" id="MBD3869097.1"/>
    </source>
</evidence>
<evidence type="ECO:0000256" key="6">
    <source>
        <dbReference type="ARBA" id="ARBA00022839"/>
    </source>
</evidence>
<protein>
    <recommendedName>
        <fullName evidence="8">Ribonuclease R</fullName>
        <shortName evidence="8">RNase R</shortName>
        <ecNumber evidence="8">3.1.13.1</ecNumber>
    </recommendedName>
</protein>
<feature type="domain" description="S1 motif" evidence="9">
    <location>
        <begin position="621"/>
        <end position="701"/>
    </location>
</feature>
<keyword evidence="3 8" id="KW-0963">Cytoplasm</keyword>
<evidence type="ECO:0000313" key="11">
    <source>
        <dbReference type="Proteomes" id="UP000648239"/>
    </source>
</evidence>
<dbReference type="InterPro" id="IPR011805">
    <property type="entry name" value="RNase_R"/>
</dbReference>
<dbReference type="PANTHER" id="PTHR23355:SF9">
    <property type="entry name" value="DIS3-LIKE EXONUCLEASE 2"/>
    <property type="match status" value="1"/>
</dbReference>
<dbReference type="CDD" id="cd04471">
    <property type="entry name" value="S1_RNase_R"/>
    <property type="match status" value="1"/>
</dbReference>
<dbReference type="NCBIfam" id="TIGR00358">
    <property type="entry name" value="3_prime_RNase"/>
    <property type="match status" value="1"/>
</dbReference>